<evidence type="ECO:0000313" key="1">
    <source>
        <dbReference type="EMBL" id="CAF4561440.1"/>
    </source>
</evidence>
<name>A0A820ZRQ8_9BILA</name>
<proteinExistence type="predicted"/>
<reference evidence="1" key="1">
    <citation type="submission" date="2021-02" db="EMBL/GenBank/DDBJ databases">
        <authorList>
            <person name="Nowell W R."/>
        </authorList>
    </citation>
    <scope>NUCLEOTIDE SEQUENCE</scope>
</reference>
<organism evidence="1 2">
    <name type="scientific">Rotaria socialis</name>
    <dbReference type="NCBI Taxonomy" id="392032"/>
    <lineage>
        <taxon>Eukaryota</taxon>
        <taxon>Metazoa</taxon>
        <taxon>Spiralia</taxon>
        <taxon>Gnathifera</taxon>
        <taxon>Rotifera</taxon>
        <taxon>Eurotatoria</taxon>
        <taxon>Bdelloidea</taxon>
        <taxon>Philodinida</taxon>
        <taxon>Philodinidae</taxon>
        <taxon>Rotaria</taxon>
    </lineage>
</organism>
<comment type="caution">
    <text evidence="1">The sequence shown here is derived from an EMBL/GenBank/DDBJ whole genome shotgun (WGS) entry which is preliminary data.</text>
</comment>
<accession>A0A820ZRQ8</accession>
<evidence type="ECO:0000313" key="2">
    <source>
        <dbReference type="Proteomes" id="UP000663873"/>
    </source>
</evidence>
<sequence length="88" mass="10390">MNTVGCSAGNSKGTLTWSLLIQSGVNLNNYELLSERWVISQRRPIYRATMSLQYFKHLLQFIRFYDRQHRNKSDCLARIRSIFETFAK</sequence>
<gene>
    <name evidence="1" type="ORF">UJA718_LOCUS29973</name>
</gene>
<keyword evidence="2" id="KW-1185">Reference proteome</keyword>
<dbReference type="Proteomes" id="UP000663873">
    <property type="component" value="Unassembled WGS sequence"/>
</dbReference>
<dbReference type="AlphaFoldDB" id="A0A820ZRQ8"/>
<dbReference type="EMBL" id="CAJOBP010010088">
    <property type="protein sequence ID" value="CAF4561440.1"/>
    <property type="molecule type" value="Genomic_DNA"/>
</dbReference>
<protein>
    <submittedName>
        <fullName evidence="1">Uncharacterized protein</fullName>
    </submittedName>
</protein>